<keyword evidence="2 6" id="KW-0547">Nucleotide-binding</keyword>
<comment type="subcellular location">
    <subcellularLocation>
        <location evidence="6">Cytoplasm</location>
    </subcellularLocation>
</comment>
<dbReference type="PANTHER" id="PTHR43977">
    <property type="entry name" value="STRUCTURAL MAINTENANCE OF CHROMOSOMES PROTEIN 3"/>
    <property type="match status" value="1"/>
</dbReference>
<keyword evidence="5 6" id="KW-0238">DNA-binding</keyword>
<feature type="coiled-coil region" evidence="6">
    <location>
        <begin position="863"/>
        <end position="925"/>
    </location>
</feature>
<keyword evidence="3 6" id="KW-0067">ATP-binding</keyword>
<keyword evidence="1 6" id="KW-0963">Cytoplasm</keyword>
<dbReference type="InterPro" id="IPR024704">
    <property type="entry name" value="SMC"/>
</dbReference>
<evidence type="ECO:0000256" key="1">
    <source>
        <dbReference type="ARBA" id="ARBA00022490"/>
    </source>
</evidence>
<dbReference type="InterPro" id="IPR027417">
    <property type="entry name" value="P-loop_NTPase"/>
</dbReference>
<dbReference type="InterPro" id="IPR003395">
    <property type="entry name" value="RecF/RecN/SMC_N"/>
</dbReference>
<evidence type="ECO:0000256" key="2">
    <source>
        <dbReference type="ARBA" id="ARBA00022741"/>
    </source>
</evidence>
<protein>
    <recommendedName>
        <fullName evidence="6">Chromosome partition protein Smc</fullName>
    </recommendedName>
</protein>
<dbReference type="HAMAP" id="MF_01894">
    <property type="entry name" value="Smc_prok"/>
    <property type="match status" value="1"/>
</dbReference>
<feature type="domain" description="RecF/RecN/SMC N-terminal" evidence="7">
    <location>
        <begin position="2"/>
        <end position="131"/>
    </location>
</feature>
<feature type="domain" description="RecF/RecN/SMC N-terminal" evidence="7">
    <location>
        <begin position="346"/>
        <end position="1150"/>
    </location>
</feature>
<name>A0ABV8CFC1_9GAMM</name>
<dbReference type="EMBL" id="JBHSAB010000016">
    <property type="protein sequence ID" value="MFC3908983.1"/>
    <property type="molecule type" value="Genomic_DNA"/>
</dbReference>
<keyword evidence="4 6" id="KW-0175">Coiled coil</keyword>
<dbReference type="RefSeq" id="WP_382342773.1">
    <property type="nucleotide sequence ID" value="NZ_JBHSAB010000016.1"/>
</dbReference>
<reference evidence="10" key="1">
    <citation type="journal article" date="2019" name="Int. J. Syst. Evol. Microbiol.">
        <title>The Global Catalogue of Microorganisms (GCM) 10K type strain sequencing project: providing services to taxonomists for standard genome sequencing and annotation.</title>
        <authorList>
            <consortium name="The Broad Institute Genomics Platform"/>
            <consortium name="The Broad Institute Genome Sequencing Center for Infectious Disease"/>
            <person name="Wu L."/>
            <person name="Ma J."/>
        </authorList>
    </citation>
    <scope>NUCLEOTIDE SEQUENCE [LARGE SCALE GENOMIC DNA]</scope>
    <source>
        <strain evidence="10">CCUG 59858</strain>
    </source>
</reference>
<accession>A0ABV8CFC1</accession>
<comment type="function">
    <text evidence="6">Required for chromosome condensation and partitioning.</text>
</comment>
<gene>
    <name evidence="6 9" type="primary">smc</name>
    <name evidence="9" type="ORF">ACFORL_07840</name>
</gene>
<evidence type="ECO:0000259" key="7">
    <source>
        <dbReference type="Pfam" id="PF02463"/>
    </source>
</evidence>
<dbReference type="InterPro" id="IPR036277">
    <property type="entry name" value="SMC_hinge_sf"/>
</dbReference>
<evidence type="ECO:0000256" key="4">
    <source>
        <dbReference type="ARBA" id="ARBA00023054"/>
    </source>
</evidence>
<keyword evidence="10" id="KW-1185">Reference proteome</keyword>
<dbReference type="Gene3D" id="1.20.1060.20">
    <property type="match status" value="1"/>
</dbReference>
<evidence type="ECO:0000256" key="6">
    <source>
        <dbReference type="HAMAP-Rule" id="MF_01894"/>
    </source>
</evidence>
<sequence>MHLKQLKLAGFKSFVDPTPVPFPSQLVGVVGPNGCGKSNIIDAVRWVMGESSAKNLRGESMTDVIFNGSSNRKAVGQASVELIFDNSLGRLTGQYASYQEISVKRIVTRDGDSSYYLNGTRCRRRDITDIFLGTGAGARGYSIIGQGTISKIVEARPEDLRVYLEEAAGISKYKERRRETLTRIGHTRDNLARIADIRDELDKQLQRLERQARAAEKYQMLKQEEQQCRAEIQALKWQGLNQEQQTLEQQMQEWSVDYEKHQSAVAAGYLQTTELREIIHQESDNYQHLQTGFYQLAAEIARLEENIQQQQREKQRLQQEQQQLQGDWQQLVNQLGQDRETRDESEKRLTSLLHNLEQVEQALKQAQLTCDQAQQQYTAWQADMRVIQANLANANKEIQLEQLKQQHLTQRRQEAMLRAEKIQDELRQLSSDVDDAAIEQLRQCLPGLQAEVQQEENRCQTLLTTAEEQRRQAANTEKLLHQKQDNYHQIKAEQAALSAILAAAKNGQDTEAGKQTQWQSNQRLLDVMTVDSEWQSVCEAIMGNSLQAIVVDDFEQLLPQVETVRHASLQFTIAAKEQVRKVQFPTLADKISGFKPALYPALDSIYTAATLAEAFSWLTQLDCHESIITADGYWLAQGWLRILGDKNDKSASLLVRQQTLKQLNLECEQSKAELEQLKAGRDHLREALEQTAGELNTAKQLLADKQQKLRACETEIAAKERLQQQLQSARTRLLTEQEELNDRLEELAEQQQESEQALNQTSAVREQYAAQENKLNQEKSHWDDLLANYRQKAETVQAECHQMQLQREREQLLMKQTGENIVRDEARLELIRERLETTVELLLTVESPDDSLGNSLNEKLMLHTELEEKIALQREKLDTFNQHLEQKETGARAEEKLARIIQEKLQQAQLQMQALLVRAEGLLESLAELGQDREQLLAMIPPGTTVADRERQLLDIVEKIKRLGAINLAAIEEYDSESERKRHLDAQYHDLNEALLTLEAAIEKMDKETRQRLQQTFDEVNQAFQSLFPRLFGGGRALLELTSDNLLEAGVVVMAQPPGKRNSTIHLLSGGEKAMTAVALVFAIFQLNPSPFCMLDEVDAPLDDVNVGRFCAMVKEMSQHVQFLFITHNKVTMELAEHLIGVTMREPGVSRVVAVDVEQALAMTEA</sequence>
<feature type="binding site" evidence="6">
    <location>
        <begin position="32"/>
        <end position="39"/>
    </location>
    <ligand>
        <name>ATP</name>
        <dbReference type="ChEBI" id="CHEBI:30616"/>
    </ligand>
</feature>
<dbReference type="Proteomes" id="UP001595758">
    <property type="component" value="Unassembled WGS sequence"/>
</dbReference>
<evidence type="ECO:0000259" key="8">
    <source>
        <dbReference type="Pfam" id="PF06470"/>
    </source>
</evidence>
<dbReference type="InterPro" id="IPR011890">
    <property type="entry name" value="SMC_prok"/>
</dbReference>
<feature type="coiled-coil region" evidence="6">
    <location>
        <begin position="293"/>
        <end position="493"/>
    </location>
</feature>
<evidence type="ECO:0000256" key="5">
    <source>
        <dbReference type="ARBA" id="ARBA00023125"/>
    </source>
</evidence>
<dbReference type="InterPro" id="IPR010935">
    <property type="entry name" value="SMC_hinge"/>
</dbReference>
<evidence type="ECO:0000313" key="10">
    <source>
        <dbReference type="Proteomes" id="UP001595758"/>
    </source>
</evidence>
<dbReference type="SUPFAM" id="SSF75553">
    <property type="entry name" value="Smc hinge domain"/>
    <property type="match status" value="1"/>
</dbReference>
<comment type="subunit">
    <text evidence="6">Homodimer.</text>
</comment>
<proteinExistence type="inferred from homology"/>
<dbReference type="SUPFAM" id="SSF52540">
    <property type="entry name" value="P-loop containing nucleoside triphosphate hydrolases"/>
    <property type="match status" value="2"/>
</dbReference>
<dbReference type="CDD" id="cd03278">
    <property type="entry name" value="ABC_SMC_barmotin"/>
    <property type="match status" value="2"/>
</dbReference>
<comment type="similarity">
    <text evidence="6">Belongs to the SMC family.</text>
</comment>
<feature type="coiled-coil region" evidence="6">
    <location>
        <begin position="191"/>
        <end position="238"/>
    </location>
</feature>
<organism evidence="9 10">
    <name type="scientific">Legionella dresdenensis</name>
    <dbReference type="NCBI Taxonomy" id="450200"/>
    <lineage>
        <taxon>Bacteria</taxon>
        <taxon>Pseudomonadati</taxon>
        <taxon>Pseudomonadota</taxon>
        <taxon>Gammaproteobacteria</taxon>
        <taxon>Legionellales</taxon>
        <taxon>Legionellaceae</taxon>
        <taxon>Legionella</taxon>
    </lineage>
</organism>
<feature type="domain" description="SMC hinge" evidence="8">
    <location>
        <begin position="522"/>
        <end position="614"/>
    </location>
</feature>
<dbReference type="PIRSF" id="PIRSF005719">
    <property type="entry name" value="SMC"/>
    <property type="match status" value="1"/>
</dbReference>
<comment type="caution">
    <text evidence="9">The sequence shown here is derived from an EMBL/GenBank/DDBJ whole genome shotgun (WGS) entry which is preliminary data.</text>
</comment>
<dbReference type="Pfam" id="PF02463">
    <property type="entry name" value="SMC_N"/>
    <property type="match status" value="2"/>
</dbReference>
<comment type="domain">
    <text evidence="6">Contains large globular domains required for ATP hydrolysis at each terminus and a third globular domain forming a flexible hinge near the middle of the molecule. These domains are separated by coiled-coil structures.</text>
</comment>
<dbReference type="NCBIfam" id="TIGR02168">
    <property type="entry name" value="SMC_prok_B"/>
    <property type="match status" value="1"/>
</dbReference>
<evidence type="ECO:0000313" key="9">
    <source>
        <dbReference type="EMBL" id="MFC3908983.1"/>
    </source>
</evidence>
<dbReference type="Pfam" id="PF06470">
    <property type="entry name" value="SMC_hinge"/>
    <property type="match status" value="1"/>
</dbReference>
<evidence type="ECO:0000256" key="3">
    <source>
        <dbReference type="ARBA" id="ARBA00022840"/>
    </source>
</evidence>
<feature type="coiled-coil region" evidence="6">
    <location>
        <begin position="660"/>
        <end position="806"/>
    </location>
</feature>
<dbReference type="Gene3D" id="3.40.50.300">
    <property type="entry name" value="P-loop containing nucleotide triphosphate hydrolases"/>
    <property type="match status" value="2"/>
</dbReference>